<reference evidence="2" key="1">
    <citation type="journal article" date="2023" name="G3 (Bethesda)">
        <title>A reference genome for the long-term kleptoplast-retaining sea slug Elysia crispata morphotype clarki.</title>
        <authorList>
            <person name="Eastman K.E."/>
            <person name="Pendleton A.L."/>
            <person name="Shaikh M.A."/>
            <person name="Suttiyut T."/>
            <person name="Ogas R."/>
            <person name="Tomko P."/>
            <person name="Gavelis G."/>
            <person name="Widhalm J.R."/>
            <person name="Wisecaver J.H."/>
        </authorList>
    </citation>
    <scope>NUCLEOTIDE SEQUENCE</scope>
    <source>
        <strain evidence="2">ECLA1</strain>
    </source>
</reference>
<sequence>MLVKVDWTVSYIHSSKQAQNDLIRSDYPWKCPSNALCKGRKNPSQSRPIIIRLGNIASRAAKVGHQGQAVHTPGKRLREIQVRRREPQPAGSR</sequence>
<comment type="caution">
    <text evidence="2">The sequence shown here is derived from an EMBL/GenBank/DDBJ whole genome shotgun (WGS) entry which is preliminary data.</text>
</comment>
<evidence type="ECO:0000313" key="2">
    <source>
        <dbReference type="EMBL" id="KAK3776563.1"/>
    </source>
</evidence>
<protein>
    <submittedName>
        <fullName evidence="2">Uncharacterized protein</fullName>
    </submittedName>
</protein>
<accession>A0AAE1DP42</accession>
<gene>
    <name evidence="2" type="ORF">RRG08_037069</name>
</gene>
<feature type="compositionally biased region" description="Basic and acidic residues" evidence="1">
    <location>
        <begin position="76"/>
        <end position="87"/>
    </location>
</feature>
<evidence type="ECO:0000256" key="1">
    <source>
        <dbReference type="SAM" id="MobiDB-lite"/>
    </source>
</evidence>
<dbReference type="Proteomes" id="UP001283361">
    <property type="component" value="Unassembled WGS sequence"/>
</dbReference>
<dbReference type="AlphaFoldDB" id="A0AAE1DP42"/>
<proteinExistence type="predicted"/>
<feature type="region of interest" description="Disordered" evidence="1">
    <location>
        <begin position="63"/>
        <end position="93"/>
    </location>
</feature>
<evidence type="ECO:0000313" key="3">
    <source>
        <dbReference type="Proteomes" id="UP001283361"/>
    </source>
</evidence>
<keyword evidence="3" id="KW-1185">Reference proteome</keyword>
<organism evidence="2 3">
    <name type="scientific">Elysia crispata</name>
    <name type="common">lettuce slug</name>
    <dbReference type="NCBI Taxonomy" id="231223"/>
    <lineage>
        <taxon>Eukaryota</taxon>
        <taxon>Metazoa</taxon>
        <taxon>Spiralia</taxon>
        <taxon>Lophotrochozoa</taxon>
        <taxon>Mollusca</taxon>
        <taxon>Gastropoda</taxon>
        <taxon>Heterobranchia</taxon>
        <taxon>Euthyneura</taxon>
        <taxon>Panpulmonata</taxon>
        <taxon>Sacoglossa</taxon>
        <taxon>Placobranchoidea</taxon>
        <taxon>Plakobranchidae</taxon>
        <taxon>Elysia</taxon>
    </lineage>
</organism>
<name>A0AAE1DP42_9GAST</name>
<dbReference type="EMBL" id="JAWDGP010003199">
    <property type="protein sequence ID" value="KAK3776563.1"/>
    <property type="molecule type" value="Genomic_DNA"/>
</dbReference>